<gene>
    <name evidence="2" type="ORF">LTR05_000609</name>
</gene>
<dbReference type="InterPro" id="IPR011333">
    <property type="entry name" value="SKP1/BTB/POZ_sf"/>
</dbReference>
<dbReference type="AlphaFoldDB" id="A0AAN7YE34"/>
<evidence type="ECO:0000259" key="1">
    <source>
        <dbReference type="PROSITE" id="PS50097"/>
    </source>
</evidence>
<name>A0AAN7YE34_9EURO</name>
<evidence type="ECO:0000313" key="2">
    <source>
        <dbReference type="EMBL" id="KAK5090437.1"/>
    </source>
</evidence>
<dbReference type="PANTHER" id="PTHR47843">
    <property type="entry name" value="BTB DOMAIN-CONTAINING PROTEIN-RELATED"/>
    <property type="match status" value="1"/>
</dbReference>
<dbReference type="CDD" id="cd18186">
    <property type="entry name" value="BTB_POZ_ZBTB_KLHL-like"/>
    <property type="match status" value="1"/>
</dbReference>
<dbReference type="Gene3D" id="3.30.710.10">
    <property type="entry name" value="Potassium Channel Kv1.1, Chain A"/>
    <property type="match status" value="1"/>
</dbReference>
<dbReference type="InterPro" id="IPR000210">
    <property type="entry name" value="BTB/POZ_dom"/>
</dbReference>
<feature type="domain" description="BTB" evidence="1">
    <location>
        <begin position="55"/>
        <end position="124"/>
    </location>
</feature>
<proteinExistence type="predicted"/>
<reference evidence="2 3" key="1">
    <citation type="submission" date="2023-08" db="EMBL/GenBank/DDBJ databases">
        <title>Black Yeasts Isolated from many extreme environments.</title>
        <authorList>
            <person name="Coleine C."/>
            <person name="Stajich J.E."/>
            <person name="Selbmann L."/>
        </authorList>
    </citation>
    <scope>NUCLEOTIDE SEQUENCE [LARGE SCALE GENOMIC DNA]</scope>
    <source>
        <strain evidence="2 3">CCFEE 5910</strain>
    </source>
</reference>
<dbReference type="Proteomes" id="UP001309876">
    <property type="component" value="Unassembled WGS sequence"/>
</dbReference>
<sequence>MTTGHWATIHLFPLASFTNPATFPIDIPIQQHEAQTWLISKPDWPHRVLVATLQTDTNFEIRLGTYVWRVHSDVLSKYSRFFSLVVSGNWQETQDHCVYLHDDEPWMVGRTIQFFYTGSYDYTQARFCKRPENGDSTRPQSKQASSVNLSQIMQTNKHVENYTVDKLIDRRWSATDTDIEMYIMADKYGIAKLRNRVLNSLGDRKLDHETLIKICTTSLKMLMNRDDDLKRVIAQKVADSYKKLRRCHSEWVENWIRSDAVFGLLVLDCMEHVEEPLATTKRWNDRDRISEWNCRPMPTHRPPTALMFPTFSTPSSVLERSEAAKFEPKLNETETLPKRPPLARNWSIGRMLAMILGHYLT</sequence>
<keyword evidence="3" id="KW-1185">Reference proteome</keyword>
<dbReference type="PROSITE" id="PS50097">
    <property type="entry name" value="BTB"/>
    <property type="match status" value="1"/>
</dbReference>
<dbReference type="EMBL" id="JAVRRJ010000001">
    <property type="protein sequence ID" value="KAK5090437.1"/>
    <property type="molecule type" value="Genomic_DNA"/>
</dbReference>
<accession>A0AAN7YE34</accession>
<organism evidence="2 3">
    <name type="scientific">Lithohypha guttulata</name>
    <dbReference type="NCBI Taxonomy" id="1690604"/>
    <lineage>
        <taxon>Eukaryota</taxon>
        <taxon>Fungi</taxon>
        <taxon>Dikarya</taxon>
        <taxon>Ascomycota</taxon>
        <taxon>Pezizomycotina</taxon>
        <taxon>Eurotiomycetes</taxon>
        <taxon>Chaetothyriomycetidae</taxon>
        <taxon>Chaetothyriales</taxon>
        <taxon>Trichomeriaceae</taxon>
        <taxon>Lithohypha</taxon>
    </lineage>
</organism>
<evidence type="ECO:0000313" key="3">
    <source>
        <dbReference type="Proteomes" id="UP001309876"/>
    </source>
</evidence>
<dbReference type="SUPFAM" id="SSF54695">
    <property type="entry name" value="POZ domain"/>
    <property type="match status" value="1"/>
</dbReference>
<protein>
    <recommendedName>
        <fullName evidence="1">BTB domain-containing protein</fullName>
    </recommendedName>
</protein>
<comment type="caution">
    <text evidence="2">The sequence shown here is derived from an EMBL/GenBank/DDBJ whole genome shotgun (WGS) entry which is preliminary data.</text>
</comment>